<evidence type="ECO:0000313" key="1">
    <source>
        <dbReference type="EMBL" id="KAK5985717.1"/>
    </source>
</evidence>
<protein>
    <submittedName>
        <fullName evidence="1">Uncharacterized protein</fullName>
    </submittedName>
</protein>
<proteinExistence type="predicted"/>
<dbReference type="Proteomes" id="UP001331761">
    <property type="component" value="Unassembled WGS sequence"/>
</dbReference>
<organism evidence="1 2">
    <name type="scientific">Trichostrongylus colubriformis</name>
    <name type="common">Black scour worm</name>
    <dbReference type="NCBI Taxonomy" id="6319"/>
    <lineage>
        <taxon>Eukaryota</taxon>
        <taxon>Metazoa</taxon>
        <taxon>Ecdysozoa</taxon>
        <taxon>Nematoda</taxon>
        <taxon>Chromadorea</taxon>
        <taxon>Rhabditida</taxon>
        <taxon>Rhabditina</taxon>
        <taxon>Rhabditomorpha</taxon>
        <taxon>Strongyloidea</taxon>
        <taxon>Trichostrongylidae</taxon>
        <taxon>Trichostrongylus</taxon>
    </lineage>
</organism>
<reference evidence="1 2" key="1">
    <citation type="submission" date="2019-10" db="EMBL/GenBank/DDBJ databases">
        <title>Assembly and Annotation for the nematode Trichostrongylus colubriformis.</title>
        <authorList>
            <person name="Martin J."/>
        </authorList>
    </citation>
    <scope>NUCLEOTIDE SEQUENCE [LARGE SCALE GENOMIC DNA]</scope>
    <source>
        <strain evidence="1">G859</strain>
        <tissue evidence="1">Whole worm</tissue>
    </source>
</reference>
<dbReference type="AlphaFoldDB" id="A0AAN8FWS8"/>
<dbReference type="EMBL" id="WIXE01001419">
    <property type="protein sequence ID" value="KAK5985717.1"/>
    <property type="molecule type" value="Genomic_DNA"/>
</dbReference>
<evidence type="ECO:0000313" key="2">
    <source>
        <dbReference type="Proteomes" id="UP001331761"/>
    </source>
</evidence>
<comment type="caution">
    <text evidence="1">The sequence shown here is derived from an EMBL/GenBank/DDBJ whole genome shotgun (WGS) entry which is preliminary data.</text>
</comment>
<name>A0AAN8FWS8_TRICO</name>
<keyword evidence="2" id="KW-1185">Reference proteome</keyword>
<sequence>MISKEKCFSPHNHHFSTRSSSEVLAPFEASTGLKAKIEMEEFDDMCAPNYVIDDGFEILEETQNPLTDLADDLLEAYDEDSNDFFTMS</sequence>
<gene>
    <name evidence="1" type="ORF">GCK32_006832</name>
</gene>
<accession>A0AAN8FWS8</accession>